<reference evidence="2 3" key="1">
    <citation type="submission" date="2024-02" db="EMBL/GenBank/DDBJ databases">
        <title>High-quality chromosome-scale genome assembly of Pensacola bahiagrass (Paspalum notatum Flugge var. saurae).</title>
        <authorList>
            <person name="Vega J.M."/>
            <person name="Podio M."/>
            <person name="Orjuela J."/>
            <person name="Siena L.A."/>
            <person name="Pessino S.C."/>
            <person name="Combes M.C."/>
            <person name="Mariac C."/>
            <person name="Albertini E."/>
            <person name="Pupilli F."/>
            <person name="Ortiz J.P.A."/>
            <person name="Leblanc O."/>
        </authorList>
    </citation>
    <scope>NUCLEOTIDE SEQUENCE [LARGE SCALE GENOMIC DNA]</scope>
    <source>
        <strain evidence="2">R1</strain>
        <tissue evidence="2">Leaf</tissue>
    </source>
</reference>
<dbReference type="GO" id="GO:0032196">
    <property type="term" value="P:transposition"/>
    <property type="evidence" value="ECO:0007669"/>
    <property type="project" value="InterPro"/>
</dbReference>
<accession>A0AAQ3X4X1</accession>
<name>A0AAQ3X4X1_PASNO</name>
<dbReference type="EMBL" id="CP144751">
    <property type="protein sequence ID" value="WVZ85617.1"/>
    <property type="molecule type" value="Genomic_DNA"/>
</dbReference>
<evidence type="ECO:0000256" key="1">
    <source>
        <dbReference type="SAM" id="MobiDB-lite"/>
    </source>
</evidence>
<dbReference type="InterPro" id="IPR039266">
    <property type="entry name" value="EN-1/SPM"/>
</dbReference>
<sequence length="416" mass="47635">LGDIMSNRHRHYPEEECSDDQSQDETLKTLVPSSKKRGGRGPNVLMGPLLDRDKSVITPLNKDAWIVEPEKKNVSSTITRFIKDNYPGTYRPLDQHGREVPVEDAKVIAHYHNYPSLTRRIILNEFLKRFKFAPGREEECACLFERKAVERFSQALSYEKSRAKRSLKKFITENNAIEQSEQDGDNFPEQHTNEAHGNNGVNDFDAEDPLLWKPFPPWIEKKWWDMLCDLWSNANVKKVSAQNSKNRKNGGGAHHTCGSRSIAMHKHAMTVENGGLDVDNLDVFARTHWHDKGNGQYVNRKSEELVCTFNQPTTIQNVFNERVNETTTKLRSKIFGWNSQEVGNVEDRDQVCHSSSTTSSVMFNSPAMPLYTEQQVQNIVSQTVSSAMRNINQEFGTRIQSLEHRVDKPTLQSHSH</sequence>
<dbReference type="PANTHER" id="PTHR33157">
    <property type="entry name" value="AUTONOMOUS TRANSPOSABLE ELEMENT EN-1 MOSAIC PROTEIN-RELATED"/>
    <property type="match status" value="1"/>
</dbReference>
<organism evidence="2 3">
    <name type="scientific">Paspalum notatum var. saurae</name>
    <dbReference type="NCBI Taxonomy" id="547442"/>
    <lineage>
        <taxon>Eukaryota</taxon>
        <taxon>Viridiplantae</taxon>
        <taxon>Streptophyta</taxon>
        <taxon>Embryophyta</taxon>
        <taxon>Tracheophyta</taxon>
        <taxon>Spermatophyta</taxon>
        <taxon>Magnoliopsida</taxon>
        <taxon>Liliopsida</taxon>
        <taxon>Poales</taxon>
        <taxon>Poaceae</taxon>
        <taxon>PACMAD clade</taxon>
        <taxon>Panicoideae</taxon>
        <taxon>Andropogonodae</taxon>
        <taxon>Paspaleae</taxon>
        <taxon>Paspalinae</taxon>
        <taxon>Paspalum</taxon>
    </lineage>
</organism>
<dbReference type="PANTHER" id="PTHR33157:SF12">
    <property type="entry name" value="TRANSPOSASE TNP1_EN_SPM-LIKE DOMAIN-CONTAINING PROTEIN"/>
    <property type="match status" value="1"/>
</dbReference>
<evidence type="ECO:0000313" key="2">
    <source>
        <dbReference type="EMBL" id="WVZ85617.1"/>
    </source>
</evidence>
<evidence type="ECO:0000313" key="3">
    <source>
        <dbReference type="Proteomes" id="UP001341281"/>
    </source>
</evidence>
<protein>
    <submittedName>
        <fullName evidence="2">Uncharacterized protein</fullName>
    </submittedName>
</protein>
<dbReference type="InterPro" id="IPR004252">
    <property type="entry name" value="Probable_transposase_24"/>
</dbReference>
<feature type="region of interest" description="Disordered" evidence="1">
    <location>
        <begin position="174"/>
        <end position="200"/>
    </location>
</feature>
<dbReference type="AlphaFoldDB" id="A0AAQ3X4X1"/>
<dbReference type="Pfam" id="PF03004">
    <property type="entry name" value="Transposase_24"/>
    <property type="match status" value="1"/>
</dbReference>
<feature type="non-terminal residue" evidence="2">
    <location>
        <position position="1"/>
    </location>
</feature>
<keyword evidence="3" id="KW-1185">Reference proteome</keyword>
<proteinExistence type="predicted"/>
<dbReference type="Proteomes" id="UP001341281">
    <property type="component" value="Chromosome 07"/>
</dbReference>
<gene>
    <name evidence="2" type="ORF">U9M48_032521</name>
</gene>
<feature type="non-terminal residue" evidence="2">
    <location>
        <position position="416"/>
    </location>
</feature>
<feature type="region of interest" description="Disordered" evidence="1">
    <location>
        <begin position="1"/>
        <end position="25"/>
    </location>
</feature>